<feature type="modified residue" description="N6-(pyridoxal phosphate)lysine" evidence="5">
    <location>
        <position position="303"/>
    </location>
</feature>
<dbReference type="InterPro" id="IPR015424">
    <property type="entry name" value="PyrdxlP-dep_Trfase"/>
</dbReference>
<dbReference type="AlphaFoldDB" id="A0A6J0BUY2"/>
<dbReference type="PROSITE" id="PS00392">
    <property type="entry name" value="DDC_GAD_HDC_YDC"/>
    <property type="match status" value="1"/>
</dbReference>
<dbReference type="SMR" id="A0A6J0BUY2"/>
<organism evidence="8">
    <name type="scientific">Neodiprion lecontei</name>
    <name type="common">Redheaded pine sawfly</name>
    <dbReference type="NCBI Taxonomy" id="441921"/>
    <lineage>
        <taxon>Eukaryota</taxon>
        <taxon>Metazoa</taxon>
        <taxon>Ecdysozoa</taxon>
        <taxon>Arthropoda</taxon>
        <taxon>Hexapoda</taxon>
        <taxon>Insecta</taxon>
        <taxon>Pterygota</taxon>
        <taxon>Neoptera</taxon>
        <taxon>Endopterygota</taxon>
        <taxon>Hymenoptera</taxon>
        <taxon>Tenthredinoidea</taxon>
        <taxon>Diprionidae</taxon>
        <taxon>Diprioninae</taxon>
        <taxon>Neodiprion</taxon>
    </lineage>
</organism>
<evidence type="ECO:0000256" key="2">
    <source>
        <dbReference type="ARBA" id="ARBA00009533"/>
    </source>
</evidence>
<evidence type="ECO:0000313" key="7">
    <source>
        <dbReference type="Proteomes" id="UP000829291"/>
    </source>
</evidence>
<comment type="similarity">
    <text evidence="2 6">Belongs to the group II decarboxylase family.</text>
</comment>
<evidence type="ECO:0000256" key="6">
    <source>
        <dbReference type="RuleBase" id="RU000382"/>
    </source>
</evidence>
<dbReference type="InterPro" id="IPR002129">
    <property type="entry name" value="PyrdxlP-dep_de-COase"/>
</dbReference>
<accession>A0A6J0BUY2</accession>
<evidence type="ECO:0000256" key="5">
    <source>
        <dbReference type="PIRSR" id="PIRSR602129-50"/>
    </source>
</evidence>
<dbReference type="Pfam" id="PF00282">
    <property type="entry name" value="Pyridoxal_deC"/>
    <property type="match status" value="1"/>
</dbReference>
<dbReference type="Proteomes" id="UP000829291">
    <property type="component" value="Chromosome 2"/>
</dbReference>
<dbReference type="InterPro" id="IPR015421">
    <property type="entry name" value="PyrdxlP-dep_Trfase_major"/>
</dbReference>
<dbReference type="GeneID" id="107222839"/>
<dbReference type="PRINTS" id="PR00800">
    <property type="entry name" value="YHDCRBOXLASE"/>
</dbReference>
<keyword evidence="4 6" id="KW-0456">Lyase</keyword>
<protein>
    <submittedName>
        <fullName evidence="8">Aromatic-L-amino-acid decarboxylase</fullName>
    </submittedName>
</protein>
<dbReference type="Gene3D" id="3.90.1150.10">
    <property type="entry name" value="Aspartate Aminotransferase, domain 1"/>
    <property type="match status" value="1"/>
</dbReference>
<dbReference type="OrthoDB" id="639767at2759"/>
<evidence type="ECO:0000256" key="3">
    <source>
        <dbReference type="ARBA" id="ARBA00022898"/>
    </source>
</evidence>
<sequence>MDTDEFREFGKAAVDYLADYTDTLRERPVIPNVEPGYLGRLIPDEAPEKPESWQEVLGDVERVIMPGMTHWNSPQFHGYFPSAVSYPSVVAEMLSAGIGCLGFSWMTSPVCTELEVTMMNWLGKMLGLPEQFLNCTKGPGGGVIQSSASVATFVGLLAAKERTTRRMMKLHPDWSEADIKAKLIAYTSDQANSSVEKAGLLGSMPMRHLPSDEHCRLRGSTLLEAIEKDEREGLIPCYVVATLGTTGTCAHDCLEELGPICNDKNVWLHVDAAYAGAAFVCPEFRHLMSGVEFADSFDFNPHKWLLVNFDCSAMWVKDSRYLVEAFNVDRIYLAHEKEGQQPDYRHWQIPLGRRFRALKLWFVMRMYGVQGLQNYIRHTVNLAKQFEGYIRNDDRFEIVTEVTMALVCFRMKGDNSNTRELLDKLLARRKIYVIAATYREKLFIRFVVCSSLCEARDMEFAWKEVSERATEILNPVPQQDVAVMSAIESSKEPATNIATMIKDLKIEHGLKEKAPKIS</sequence>
<dbReference type="Gene3D" id="3.40.640.10">
    <property type="entry name" value="Type I PLP-dependent aspartate aminotransferase-like (Major domain)"/>
    <property type="match status" value="1"/>
</dbReference>
<dbReference type="GO" id="GO:0006520">
    <property type="term" value="P:amino acid metabolic process"/>
    <property type="evidence" value="ECO:0007669"/>
    <property type="project" value="InterPro"/>
</dbReference>
<evidence type="ECO:0000313" key="8">
    <source>
        <dbReference type="RefSeq" id="XP_015517843.1"/>
    </source>
</evidence>
<dbReference type="InterPro" id="IPR015422">
    <property type="entry name" value="PyrdxlP-dep_Trfase_small"/>
</dbReference>
<dbReference type="InterPro" id="IPR021115">
    <property type="entry name" value="Pyridoxal-P_BS"/>
</dbReference>
<evidence type="ECO:0000256" key="4">
    <source>
        <dbReference type="ARBA" id="ARBA00023239"/>
    </source>
</evidence>
<dbReference type="RefSeq" id="XP_015517843.1">
    <property type="nucleotide sequence ID" value="XM_015662357.2"/>
</dbReference>
<dbReference type="GO" id="GO:0019752">
    <property type="term" value="P:carboxylic acid metabolic process"/>
    <property type="evidence" value="ECO:0007669"/>
    <property type="project" value="InterPro"/>
</dbReference>
<dbReference type="GO" id="GO:0004058">
    <property type="term" value="F:aromatic-L-amino-acid decarboxylase activity"/>
    <property type="evidence" value="ECO:0007669"/>
    <property type="project" value="TreeGrafter"/>
</dbReference>
<evidence type="ECO:0000256" key="1">
    <source>
        <dbReference type="ARBA" id="ARBA00001933"/>
    </source>
</evidence>
<dbReference type="GO" id="GO:0005737">
    <property type="term" value="C:cytoplasm"/>
    <property type="evidence" value="ECO:0007669"/>
    <property type="project" value="TreeGrafter"/>
</dbReference>
<dbReference type="SUPFAM" id="SSF53383">
    <property type="entry name" value="PLP-dependent transferases"/>
    <property type="match status" value="1"/>
</dbReference>
<dbReference type="InParanoid" id="A0A6J0BUY2"/>
<dbReference type="FunFam" id="1.20.1340.10:FF:000001">
    <property type="entry name" value="Histidine decarboxylase"/>
    <property type="match status" value="1"/>
</dbReference>
<gene>
    <name evidence="8" type="primary">LOC107222839</name>
</gene>
<keyword evidence="3 5" id="KW-0663">Pyridoxal phosphate</keyword>
<reference evidence="8" key="1">
    <citation type="submission" date="2025-08" db="UniProtKB">
        <authorList>
            <consortium name="RefSeq"/>
        </authorList>
    </citation>
    <scope>IDENTIFICATION</scope>
    <source>
        <tissue evidence="8">Thorax and Abdomen</tissue>
    </source>
</reference>
<dbReference type="FunFam" id="3.40.640.10:FF:000025">
    <property type="entry name" value="Histidine decarboxylase"/>
    <property type="match status" value="1"/>
</dbReference>
<dbReference type="GO" id="GO:0006584">
    <property type="term" value="P:catecholamine metabolic process"/>
    <property type="evidence" value="ECO:0007669"/>
    <property type="project" value="TreeGrafter"/>
</dbReference>
<dbReference type="PANTHER" id="PTHR11999:SF60">
    <property type="entry name" value="3,4-DIHYDROXYPHENYLACETALDEHYDE SYNTHASE"/>
    <property type="match status" value="1"/>
</dbReference>
<dbReference type="Gene3D" id="1.20.1340.10">
    <property type="entry name" value="dopa decarboxylase, N-terminal domain"/>
    <property type="match status" value="1"/>
</dbReference>
<dbReference type="InterPro" id="IPR010977">
    <property type="entry name" value="Aromatic_deC"/>
</dbReference>
<dbReference type="KEGG" id="nlo:107222839"/>
<name>A0A6J0BUY2_NEOLC</name>
<dbReference type="CDD" id="cd06450">
    <property type="entry name" value="DOPA_deC_like"/>
    <property type="match status" value="1"/>
</dbReference>
<proteinExistence type="inferred from homology"/>
<keyword evidence="7" id="KW-1185">Reference proteome</keyword>
<dbReference type="PANTHER" id="PTHR11999">
    <property type="entry name" value="GROUP II PYRIDOXAL-5-PHOSPHATE DECARBOXYLASE"/>
    <property type="match status" value="1"/>
</dbReference>
<dbReference type="GO" id="GO:0030170">
    <property type="term" value="F:pyridoxal phosphate binding"/>
    <property type="evidence" value="ECO:0007669"/>
    <property type="project" value="InterPro"/>
</dbReference>
<comment type="cofactor">
    <cofactor evidence="1 5 6">
        <name>pyridoxal 5'-phosphate</name>
        <dbReference type="ChEBI" id="CHEBI:597326"/>
    </cofactor>
</comment>